<evidence type="ECO:0000313" key="13">
    <source>
        <dbReference type="Proteomes" id="UP000431269"/>
    </source>
</evidence>
<keyword evidence="8 10" id="KW-0186">Copper</keyword>
<evidence type="ECO:0000256" key="8">
    <source>
        <dbReference type="ARBA" id="ARBA00023008"/>
    </source>
</evidence>
<accession>A0A6I6MP18</accession>
<protein>
    <recommendedName>
        <fullName evidence="4 10">Cytochrome c oxidase assembly protein CtaG</fullName>
    </recommendedName>
</protein>
<proteinExistence type="inferred from homology"/>
<organism evidence="12 13">
    <name type="scientific">Terricaulis silvestris</name>
    <dbReference type="NCBI Taxonomy" id="2686094"/>
    <lineage>
        <taxon>Bacteria</taxon>
        <taxon>Pseudomonadati</taxon>
        <taxon>Pseudomonadota</taxon>
        <taxon>Alphaproteobacteria</taxon>
        <taxon>Caulobacterales</taxon>
        <taxon>Caulobacteraceae</taxon>
        <taxon>Terricaulis</taxon>
    </lineage>
</organism>
<evidence type="ECO:0000256" key="6">
    <source>
        <dbReference type="ARBA" id="ARBA00022968"/>
    </source>
</evidence>
<comment type="function">
    <text evidence="1 10">Exerts its effect at some terminal stage of cytochrome c oxidase synthesis, probably by being involved in the insertion of the copper B into subunit I.</text>
</comment>
<dbReference type="GO" id="GO:0005886">
    <property type="term" value="C:plasma membrane"/>
    <property type="evidence" value="ECO:0007669"/>
    <property type="project" value="UniProtKB-SubCell"/>
</dbReference>
<evidence type="ECO:0000256" key="5">
    <source>
        <dbReference type="ARBA" id="ARBA00022692"/>
    </source>
</evidence>
<dbReference type="FunFam" id="2.60.370.10:FF:000001">
    <property type="entry name" value="COX11 cytochrome c oxidase assembly homolog"/>
    <property type="match status" value="1"/>
</dbReference>
<name>A0A6I6MP18_9CAUL</name>
<dbReference type="Gene3D" id="2.60.370.10">
    <property type="entry name" value="Ctag/Cox11"/>
    <property type="match status" value="1"/>
</dbReference>
<dbReference type="InterPro" id="IPR023471">
    <property type="entry name" value="CtaG/Cox11_dom_sf"/>
</dbReference>
<dbReference type="NCBIfam" id="NF003465">
    <property type="entry name" value="PRK05089.1"/>
    <property type="match status" value="1"/>
</dbReference>
<reference evidence="13" key="1">
    <citation type="submission" date="2019-12" db="EMBL/GenBank/DDBJ databases">
        <title>Complete genome of Terracaulis silvestris 0127_4.</title>
        <authorList>
            <person name="Vieira S."/>
            <person name="Riedel T."/>
            <person name="Sproer C."/>
            <person name="Pascual J."/>
            <person name="Boedeker C."/>
            <person name="Overmann J."/>
        </authorList>
    </citation>
    <scope>NUCLEOTIDE SEQUENCE [LARGE SCALE GENOMIC DNA]</scope>
    <source>
        <strain evidence="13">0127_4</strain>
    </source>
</reference>
<dbReference type="AlphaFoldDB" id="A0A6I6MP18"/>
<keyword evidence="10" id="KW-0997">Cell inner membrane</keyword>
<keyword evidence="13" id="KW-1185">Reference proteome</keyword>
<keyword evidence="6 10" id="KW-0735">Signal-anchor</keyword>
<evidence type="ECO:0000256" key="11">
    <source>
        <dbReference type="SAM" id="SignalP"/>
    </source>
</evidence>
<dbReference type="InterPro" id="IPR007533">
    <property type="entry name" value="Cyt_c_oxidase_assmbl_CtaG"/>
</dbReference>
<sequence length="196" mass="21356">MNKKLVTAAIATATVLGMTGMAFAAVPLYQAFCKITGYGGTTQEATAAPSHILDRRIEVRFDANIANDLPVEFEPKQISESLRIGETGLAFYRIRNLSDQPIVARATYNVTPHIAGQYFAKLECFCFQDQVIAAGAEADLPVVFFVDPELVNDPDTRDLDTLTLSYTFFRATYQSAAAGPPTLNQRQAEPGNAREG</sequence>
<evidence type="ECO:0000256" key="2">
    <source>
        <dbReference type="ARBA" id="ARBA00004382"/>
    </source>
</evidence>
<keyword evidence="9 10" id="KW-0472">Membrane</keyword>
<evidence type="ECO:0000256" key="3">
    <source>
        <dbReference type="ARBA" id="ARBA00009620"/>
    </source>
</evidence>
<dbReference type="HAMAP" id="MF_00155">
    <property type="entry name" value="CtaG"/>
    <property type="match status" value="1"/>
</dbReference>
<dbReference type="PIRSF" id="PIRSF005413">
    <property type="entry name" value="COX11"/>
    <property type="match status" value="1"/>
</dbReference>
<keyword evidence="11" id="KW-0732">Signal</keyword>
<dbReference type="SUPFAM" id="SSF110111">
    <property type="entry name" value="Ctag/Cox11"/>
    <property type="match status" value="1"/>
</dbReference>
<dbReference type="Proteomes" id="UP000431269">
    <property type="component" value="Chromosome"/>
</dbReference>
<keyword evidence="10" id="KW-1003">Cell membrane</keyword>
<evidence type="ECO:0000256" key="1">
    <source>
        <dbReference type="ARBA" id="ARBA00004007"/>
    </source>
</evidence>
<feature type="topological domain" description="Periplasmic" evidence="10">
    <location>
        <begin position="26"/>
        <end position="196"/>
    </location>
</feature>
<dbReference type="RefSeq" id="WP_158765460.1">
    <property type="nucleotide sequence ID" value="NZ_CP047045.1"/>
</dbReference>
<gene>
    <name evidence="10 12" type="primary">ctaG</name>
    <name evidence="12" type="ORF">DSM104635_01346</name>
</gene>
<feature type="topological domain" description="Cytoplasmic" evidence="10">
    <location>
        <begin position="1"/>
        <end position="6"/>
    </location>
</feature>
<keyword evidence="7 10" id="KW-1133">Transmembrane helix</keyword>
<evidence type="ECO:0000256" key="9">
    <source>
        <dbReference type="ARBA" id="ARBA00023136"/>
    </source>
</evidence>
<feature type="chain" id="PRO_5026019978" description="Cytochrome c oxidase assembly protein CtaG" evidence="11">
    <location>
        <begin position="25"/>
        <end position="196"/>
    </location>
</feature>
<feature type="signal peptide" evidence="11">
    <location>
        <begin position="1"/>
        <end position="24"/>
    </location>
</feature>
<comment type="subcellular location">
    <subcellularLocation>
        <location evidence="2 10">Cell inner membrane</location>
        <topology evidence="2 10">Single-pass type II membrane protein</topology>
        <orientation evidence="2 10">Periplasmic side</orientation>
    </subcellularLocation>
</comment>
<dbReference type="Pfam" id="PF04442">
    <property type="entry name" value="CtaG_Cox11"/>
    <property type="match status" value="1"/>
</dbReference>
<dbReference type="EMBL" id="CP047045">
    <property type="protein sequence ID" value="QGZ94527.1"/>
    <property type="molecule type" value="Genomic_DNA"/>
</dbReference>
<comment type="similarity">
    <text evidence="3 10">Belongs to the COX11/CtaG family.</text>
</comment>
<evidence type="ECO:0000256" key="10">
    <source>
        <dbReference type="HAMAP-Rule" id="MF_00155"/>
    </source>
</evidence>
<evidence type="ECO:0000313" key="12">
    <source>
        <dbReference type="EMBL" id="QGZ94527.1"/>
    </source>
</evidence>
<dbReference type="PANTHER" id="PTHR21320">
    <property type="entry name" value="CYTOCHROME C OXIDASE ASSEMBLY PROTEIN COX11-RELATED"/>
    <property type="match status" value="1"/>
</dbReference>
<dbReference type="GO" id="GO:0008535">
    <property type="term" value="P:respiratory chain complex IV assembly"/>
    <property type="evidence" value="ECO:0007669"/>
    <property type="project" value="UniProtKB-UniRule"/>
</dbReference>
<evidence type="ECO:0000256" key="4">
    <source>
        <dbReference type="ARBA" id="ARBA00015384"/>
    </source>
</evidence>
<dbReference type="GO" id="GO:0005507">
    <property type="term" value="F:copper ion binding"/>
    <property type="evidence" value="ECO:0007669"/>
    <property type="project" value="InterPro"/>
</dbReference>
<dbReference type="PANTHER" id="PTHR21320:SF3">
    <property type="entry name" value="CYTOCHROME C OXIDASE ASSEMBLY PROTEIN COX11, MITOCHONDRIAL-RELATED"/>
    <property type="match status" value="1"/>
</dbReference>
<dbReference type="KEGG" id="tsv:DSM104635_01346"/>
<evidence type="ECO:0000256" key="7">
    <source>
        <dbReference type="ARBA" id="ARBA00022989"/>
    </source>
</evidence>
<keyword evidence="5 10" id="KW-0812">Transmembrane</keyword>